<reference evidence="7 8" key="1">
    <citation type="submission" date="2024-07" db="EMBL/GenBank/DDBJ databases">
        <title>Chromosome-level genome assembly of the water stick insect Ranatra chinensis (Heteroptera: Nepidae).</title>
        <authorList>
            <person name="Liu X."/>
        </authorList>
    </citation>
    <scope>NUCLEOTIDE SEQUENCE [LARGE SCALE GENOMIC DNA]</scope>
    <source>
        <strain evidence="7">Cailab_2021Rc</strain>
        <tissue evidence="7">Muscle</tissue>
    </source>
</reference>
<feature type="domain" description="C2H2-type" evidence="6">
    <location>
        <begin position="195"/>
        <end position="222"/>
    </location>
</feature>
<evidence type="ECO:0000256" key="4">
    <source>
        <dbReference type="ARBA" id="ARBA00022833"/>
    </source>
</evidence>
<protein>
    <recommendedName>
        <fullName evidence="6">C2H2-type domain-containing protein</fullName>
    </recommendedName>
</protein>
<feature type="domain" description="C2H2-type" evidence="6">
    <location>
        <begin position="97"/>
        <end position="124"/>
    </location>
</feature>
<accession>A0ABD0YDE0</accession>
<keyword evidence="3 5" id="KW-0863">Zinc-finger</keyword>
<dbReference type="SUPFAM" id="SSF57667">
    <property type="entry name" value="beta-beta-alpha zinc fingers"/>
    <property type="match status" value="3"/>
</dbReference>
<evidence type="ECO:0000256" key="2">
    <source>
        <dbReference type="ARBA" id="ARBA00022737"/>
    </source>
</evidence>
<dbReference type="InterPro" id="IPR036236">
    <property type="entry name" value="Znf_C2H2_sf"/>
</dbReference>
<keyword evidence="2" id="KW-0677">Repeat</keyword>
<dbReference type="EMBL" id="JBFDAA010000009">
    <property type="protein sequence ID" value="KAL1129320.1"/>
    <property type="molecule type" value="Genomic_DNA"/>
</dbReference>
<dbReference type="GO" id="GO:0008270">
    <property type="term" value="F:zinc ion binding"/>
    <property type="evidence" value="ECO:0007669"/>
    <property type="project" value="UniProtKB-KW"/>
</dbReference>
<evidence type="ECO:0000313" key="7">
    <source>
        <dbReference type="EMBL" id="KAL1129320.1"/>
    </source>
</evidence>
<dbReference type="AlphaFoldDB" id="A0ABD0YDE0"/>
<evidence type="ECO:0000256" key="3">
    <source>
        <dbReference type="ARBA" id="ARBA00022771"/>
    </source>
</evidence>
<evidence type="ECO:0000259" key="6">
    <source>
        <dbReference type="PROSITE" id="PS50157"/>
    </source>
</evidence>
<evidence type="ECO:0000256" key="1">
    <source>
        <dbReference type="ARBA" id="ARBA00022723"/>
    </source>
</evidence>
<gene>
    <name evidence="7" type="ORF">AAG570_013849</name>
</gene>
<keyword evidence="1" id="KW-0479">Metal-binding</keyword>
<dbReference type="Proteomes" id="UP001558652">
    <property type="component" value="Unassembled WGS sequence"/>
</dbReference>
<keyword evidence="4" id="KW-0862">Zinc</keyword>
<evidence type="ECO:0000313" key="8">
    <source>
        <dbReference type="Proteomes" id="UP001558652"/>
    </source>
</evidence>
<proteinExistence type="predicted"/>
<dbReference type="SMART" id="SM00355">
    <property type="entry name" value="ZnF_C2H2"/>
    <property type="match status" value="7"/>
</dbReference>
<feature type="domain" description="C2H2-type" evidence="6">
    <location>
        <begin position="27"/>
        <end position="54"/>
    </location>
</feature>
<keyword evidence="8" id="KW-1185">Reference proteome</keyword>
<dbReference type="Pfam" id="PF00096">
    <property type="entry name" value="zf-C2H2"/>
    <property type="match status" value="3"/>
</dbReference>
<dbReference type="PANTHER" id="PTHR24379">
    <property type="entry name" value="KRAB AND ZINC FINGER DOMAIN-CONTAINING"/>
    <property type="match status" value="1"/>
</dbReference>
<comment type="caution">
    <text evidence="7">The sequence shown here is derived from an EMBL/GenBank/DDBJ whole genome shotgun (WGS) entry which is preliminary data.</text>
</comment>
<dbReference type="PROSITE" id="PS50157">
    <property type="entry name" value="ZINC_FINGER_C2H2_2"/>
    <property type="match status" value="4"/>
</dbReference>
<dbReference type="InterPro" id="IPR013087">
    <property type="entry name" value="Znf_C2H2_type"/>
</dbReference>
<dbReference type="Gene3D" id="3.30.160.60">
    <property type="entry name" value="Classic Zinc Finger"/>
    <property type="match status" value="3"/>
</dbReference>
<sequence>MLRHMKLECGHPPTYRCMFCPHLSKRMKCAKCGKCYRYKRSLNRHLKYECGVPPQFSCPHCVYITKHKSSLMLHIGNIHGGYVMAPKYLNEEESILLKCNKCGKCYRHQTSLHRHIKYECGVPPQFFCPHCQYKTRHRSSLKLHLANTIPPNNQDRLKNFNKYMCPNCFKSYRHVESLYRHQRYECGKEPHRKQFICNVCKRGYQHTSTLKRHLKYECGKLPQFNCPYCPMAKYHKQELKLHIFSKHRDTIN</sequence>
<dbReference type="PANTHER" id="PTHR24379:SF121">
    <property type="entry name" value="C2H2-TYPE DOMAIN-CONTAINING PROTEIN"/>
    <property type="match status" value="1"/>
</dbReference>
<feature type="domain" description="C2H2-type" evidence="6">
    <location>
        <begin position="163"/>
        <end position="190"/>
    </location>
</feature>
<organism evidence="7 8">
    <name type="scientific">Ranatra chinensis</name>
    <dbReference type="NCBI Taxonomy" id="642074"/>
    <lineage>
        <taxon>Eukaryota</taxon>
        <taxon>Metazoa</taxon>
        <taxon>Ecdysozoa</taxon>
        <taxon>Arthropoda</taxon>
        <taxon>Hexapoda</taxon>
        <taxon>Insecta</taxon>
        <taxon>Pterygota</taxon>
        <taxon>Neoptera</taxon>
        <taxon>Paraneoptera</taxon>
        <taxon>Hemiptera</taxon>
        <taxon>Heteroptera</taxon>
        <taxon>Panheteroptera</taxon>
        <taxon>Nepomorpha</taxon>
        <taxon>Nepidae</taxon>
        <taxon>Ranatrinae</taxon>
        <taxon>Ranatra</taxon>
    </lineage>
</organism>
<evidence type="ECO:0000256" key="5">
    <source>
        <dbReference type="PROSITE-ProRule" id="PRU00042"/>
    </source>
</evidence>
<name>A0ABD0YDE0_9HEMI</name>